<organism evidence="1 2">
    <name type="scientific">Mycena albidolilacea</name>
    <dbReference type="NCBI Taxonomy" id="1033008"/>
    <lineage>
        <taxon>Eukaryota</taxon>
        <taxon>Fungi</taxon>
        <taxon>Dikarya</taxon>
        <taxon>Basidiomycota</taxon>
        <taxon>Agaricomycotina</taxon>
        <taxon>Agaricomycetes</taxon>
        <taxon>Agaricomycetidae</taxon>
        <taxon>Agaricales</taxon>
        <taxon>Marasmiineae</taxon>
        <taxon>Mycenaceae</taxon>
        <taxon>Mycena</taxon>
    </lineage>
</organism>
<dbReference type="AlphaFoldDB" id="A0AAD6ZBG4"/>
<reference evidence="1" key="1">
    <citation type="submission" date="2023-03" db="EMBL/GenBank/DDBJ databases">
        <title>Massive genome expansion in bonnet fungi (Mycena s.s.) driven by repeated elements and novel gene families across ecological guilds.</title>
        <authorList>
            <consortium name="Lawrence Berkeley National Laboratory"/>
            <person name="Harder C.B."/>
            <person name="Miyauchi S."/>
            <person name="Viragh M."/>
            <person name="Kuo A."/>
            <person name="Thoen E."/>
            <person name="Andreopoulos B."/>
            <person name="Lu D."/>
            <person name="Skrede I."/>
            <person name="Drula E."/>
            <person name="Henrissat B."/>
            <person name="Morin E."/>
            <person name="Kohler A."/>
            <person name="Barry K."/>
            <person name="LaButti K."/>
            <person name="Morin E."/>
            <person name="Salamov A."/>
            <person name="Lipzen A."/>
            <person name="Mereny Z."/>
            <person name="Hegedus B."/>
            <person name="Baldrian P."/>
            <person name="Stursova M."/>
            <person name="Weitz H."/>
            <person name="Taylor A."/>
            <person name="Grigoriev I.V."/>
            <person name="Nagy L.G."/>
            <person name="Martin F."/>
            <person name="Kauserud H."/>
        </authorList>
    </citation>
    <scope>NUCLEOTIDE SEQUENCE</scope>
    <source>
        <strain evidence="1">CBHHK002</strain>
    </source>
</reference>
<protein>
    <submittedName>
        <fullName evidence="1">Uncharacterized protein</fullName>
    </submittedName>
</protein>
<name>A0AAD6ZBG4_9AGAR</name>
<dbReference type="EMBL" id="JARIHO010000063">
    <property type="protein sequence ID" value="KAJ7315133.1"/>
    <property type="molecule type" value="Genomic_DNA"/>
</dbReference>
<gene>
    <name evidence="1" type="ORF">DFH08DRAFT_820734</name>
</gene>
<dbReference type="Proteomes" id="UP001218218">
    <property type="component" value="Unassembled WGS sequence"/>
</dbReference>
<sequence>MVDSLLAINDSVVATRYPDRVKQRAFLDEKTVALEGFSTMIGAIARDKSLYNIFFSMKNWYHQTATGPGGVIGSRYPVILDLCSRIKTEHWSAHRTELEDVRVAAEEQAAAELLATAKPKKSKGKKVKKSKAIVEGIDDDVSVFDDSEFPFTGSGEVDDPMQIDAEQVEEGTPS</sequence>
<keyword evidence="2" id="KW-1185">Reference proteome</keyword>
<accession>A0AAD6ZBG4</accession>
<proteinExistence type="predicted"/>
<comment type="caution">
    <text evidence="1">The sequence shown here is derived from an EMBL/GenBank/DDBJ whole genome shotgun (WGS) entry which is preliminary data.</text>
</comment>
<evidence type="ECO:0000313" key="2">
    <source>
        <dbReference type="Proteomes" id="UP001218218"/>
    </source>
</evidence>
<evidence type="ECO:0000313" key="1">
    <source>
        <dbReference type="EMBL" id="KAJ7315133.1"/>
    </source>
</evidence>